<dbReference type="PANTHER" id="PTHR34009">
    <property type="entry name" value="PROTEIN STAR"/>
    <property type="match status" value="1"/>
</dbReference>
<name>B7FYR2_PHATC</name>
<reference evidence="3" key="2">
    <citation type="submission" date="2008-08" db="EMBL/GenBank/DDBJ databases">
        <authorList>
            <consortium name="Diatom Consortium"/>
            <person name="Grigoriev I."/>
            <person name="Grimwood J."/>
            <person name="Kuo A."/>
            <person name="Otillar R.P."/>
            <person name="Salamov A."/>
            <person name="Detter J.C."/>
            <person name="Lindquist E."/>
            <person name="Shapiro H."/>
            <person name="Lucas S."/>
            <person name="Glavina del Rio T."/>
            <person name="Pitluck S."/>
            <person name="Rokhsar D."/>
            <person name="Bowler C."/>
        </authorList>
    </citation>
    <scope>GENOME REANNOTATION</scope>
    <source>
        <strain evidence="3">CCAP 1055/1</strain>
    </source>
</reference>
<evidence type="ECO:0000259" key="1">
    <source>
        <dbReference type="Pfam" id="PF05050"/>
    </source>
</evidence>
<dbReference type="GeneID" id="7200933"/>
<accession>B7FYR2</accession>
<dbReference type="InterPro" id="IPR053202">
    <property type="entry name" value="EGF_Rcpt_Signaling_Reg"/>
</dbReference>
<dbReference type="Gene3D" id="3.40.50.150">
    <property type="entry name" value="Vaccinia Virus protein VP39"/>
    <property type="match status" value="1"/>
</dbReference>
<protein>
    <recommendedName>
        <fullName evidence="1">Methyltransferase FkbM domain-containing protein</fullName>
    </recommendedName>
</protein>
<dbReference type="eggNOG" id="ENOG502RRB2">
    <property type="taxonomic scope" value="Eukaryota"/>
</dbReference>
<reference evidence="2 3" key="1">
    <citation type="journal article" date="2008" name="Nature">
        <title>The Phaeodactylum genome reveals the evolutionary history of diatom genomes.</title>
        <authorList>
            <person name="Bowler C."/>
            <person name="Allen A.E."/>
            <person name="Badger J.H."/>
            <person name="Grimwood J."/>
            <person name="Jabbari K."/>
            <person name="Kuo A."/>
            <person name="Maheswari U."/>
            <person name="Martens C."/>
            <person name="Maumus F."/>
            <person name="Otillar R.P."/>
            <person name="Rayko E."/>
            <person name="Salamov A."/>
            <person name="Vandepoele K."/>
            <person name="Beszteri B."/>
            <person name="Gruber A."/>
            <person name="Heijde M."/>
            <person name="Katinka M."/>
            <person name="Mock T."/>
            <person name="Valentin K."/>
            <person name="Verret F."/>
            <person name="Berges J.A."/>
            <person name="Brownlee C."/>
            <person name="Cadoret J.P."/>
            <person name="Chiovitti A."/>
            <person name="Choi C.J."/>
            <person name="Coesel S."/>
            <person name="De Martino A."/>
            <person name="Detter J.C."/>
            <person name="Durkin C."/>
            <person name="Falciatore A."/>
            <person name="Fournet J."/>
            <person name="Haruta M."/>
            <person name="Huysman M.J."/>
            <person name="Jenkins B.D."/>
            <person name="Jiroutova K."/>
            <person name="Jorgensen R.E."/>
            <person name="Joubert Y."/>
            <person name="Kaplan A."/>
            <person name="Kroger N."/>
            <person name="Kroth P.G."/>
            <person name="La Roche J."/>
            <person name="Lindquist E."/>
            <person name="Lommer M."/>
            <person name="Martin-Jezequel V."/>
            <person name="Lopez P.J."/>
            <person name="Lucas S."/>
            <person name="Mangogna M."/>
            <person name="McGinnis K."/>
            <person name="Medlin L.K."/>
            <person name="Montsant A."/>
            <person name="Oudot-Le Secq M.P."/>
            <person name="Napoli C."/>
            <person name="Obornik M."/>
            <person name="Parker M.S."/>
            <person name="Petit J.L."/>
            <person name="Porcel B.M."/>
            <person name="Poulsen N."/>
            <person name="Robison M."/>
            <person name="Rychlewski L."/>
            <person name="Rynearson T.A."/>
            <person name="Schmutz J."/>
            <person name="Shapiro H."/>
            <person name="Siaut M."/>
            <person name="Stanley M."/>
            <person name="Sussman M.R."/>
            <person name="Taylor A.R."/>
            <person name="Vardi A."/>
            <person name="von Dassow P."/>
            <person name="Vyverman W."/>
            <person name="Willis A."/>
            <person name="Wyrwicz L.S."/>
            <person name="Rokhsar D.S."/>
            <person name="Weissenbach J."/>
            <person name="Armbrust E.V."/>
            <person name="Green B.R."/>
            <person name="Van de Peer Y."/>
            <person name="Grigoriev I.V."/>
        </authorList>
    </citation>
    <scope>NUCLEOTIDE SEQUENCE [LARGE SCALE GENOMIC DNA]</scope>
    <source>
        <strain evidence="2 3">CCAP 1055/1</strain>
    </source>
</reference>
<dbReference type="InterPro" id="IPR029063">
    <property type="entry name" value="SAM-dependent_MTases_sf"/>
</dbReference>
<dbReference type="OrthoDB" id="2154188at2759"/>
<dbReference type="GO" id="GO:0005789">
    <property type="term" value="C:endoplasmic reticulum membrane"/>
    <property type="evidence" value="ECO:0007669"/>
    <property type="project" value="TreeGrafter"/>
</dbReference>
<dbReference type="PaxDb" id="2850-Phatr35605"/>
<dbReference type="GO" id="GO:0031902">
    <property type="term" value="C:late endosome membrane"/>
    <property type="evidence" value="ECO:0007669"/>
    <property type="project" value="TreeGrafter"/>
</dbReference>
<evidence type="ECO:0000313" key="3">
    <source>
        <dbReference type="Proteomes" id="UP000000759"/>
    </source>
</evidence>
<feature type="domain" description="Methyltransferase FkbM" evidence="1">
    <location>
        <begin position="103"/>
        <end position="219"/>
    </location>
</feature>
<gene>
    <name evidence="2" type="ORF">PHATRDRAFT_35605</name>
</gene>
<dbReference type="KEGG" id="pti:PHATRDRAFT_35605"/>
<dbReference type="EMBL" id="CM000611">
    <property type="protein sequence ID" value="EEC48210.1"/>
    <property type="molecule type" value="Genomic_DNA"/>
</dbReference>
<dbReference type="GO" id="GO:0005794">
    <property type="term" value="C:Golgi apparatus"/>
    <property type="evidence" value="ECO:0007669"/>
    <property type="project" value="TreeGrafter"/>
</dbReference>
<dbReference type="GO" id="GO:0016197">
    <property type="term" value="P:endosomal transport"/>
    <property type="evidence" value="ECO:0007669"/>
    <property type="project" value="TreeGrafter"/>
</dbReference>
<evidence type="ECO:0000313" key="2">
    <source>
        <dbReference type="EMBL" id="EEC48210.1"/>
    </source>
</evidence>
<sequence length="251" mass="28264">MAFFRFAKLAFIVVLVCVLMTISIIMSTINTPLAIGEDFDTLSDPYLSNANPPPTMFRTGARPCALQNISSLSQKKILKSQYEEDRHLLSFFNGLCGGTYMEMGALDGRLYSNSYSFHKAMDWKGLLVELTPESYHQLVKNRPNELAVVNAAVCDQAKKIHYYSKLKQPAVSGVWEFTALEFREKWWSNITIADTEEIDCIPLKEIITKNVGEPAFFDFFRGLGVHGFARPGLHQSGLRNCIYRASAVQSN</sequence>
<dbReference type="InParanoid" id="B7FYR2"/>
<dbReference type="RefSeq" id="XP_002180019.1">
    <property type="nucleotide sequence ID" value="XM_002179983.1"/>
</dbReference>
<dbReference type="AlphaFoldDB" id="B7FYR2"/>
<dbReference type="Proteomes" id="UP000000759">
    <property type="component" value="Chromosome 8"/>
</dbReference>
<dbReference type="Pfam" id="PF05050">
    <property type="entry name" value="Methyltransf_21"/>
    <property type="match status" value="1"/>
</dbReference>
<dbReference type="PANTHER" id="PTHR34009:SF3">
    <property type="entry name" value="METHYLTRANSFERASE FKBM DOMAIN-CONTAINING PROTEIN"/>
    <property type="match status" value="1"/>
</dbReference>
<dbReference type="GO" id="GO:0006888">
    <property type="term" value="P:endoplasmic reticulum to Golgi vesicle-mediated transport"/>
    <property type="evidence" value="ECO:0007669"/>
    <property type="project" value="TreeGrafter"/>
</dbReference>
<dbReference type="InterPro" id="IPR006342">
    <property type="entry name" value="FkbM_mtfrase"/>
</dbReference>
<proteinExistence type="predicted"/>
<keyword evidence="3" id="KW-1185">Reference proteome</keyword>
<dbReference type="GO" id="GO:0005886">
    <property type="term" value="C:plasma membrane"/>
    <property type="evidence" value="ECO:0007669"/>
    <property type="project" value="TreeGrafter"/>
</dbReference>
<organism evidence="2 3">
    <name type="scientific">Phaeodactylum tricornutum (strain CCAP 1055/1)</name>
    <dbReference type="NCBI Taxonomy" id="556484"/>
    <lineage>
        <taxon>Eukaryota</taxon>
        <taxon>Sar</taxon>
        <taxon>Stramenopiles</taxon>
        <taxon>Ochrophyta</taxon>
        <taxon>Bacillariophyta</taxon>
        <taxon>Bacillariophyceae</taxon>
        <taxon>Bacillariophycidae</taxon>
        <taxon>Naviculales</taxon>
        <taxon>Phaeodactylaceae</taxon>
        <taxon>Phaeodactylum</taxon>
    </lineage>
</organism>